<keyword evidence="3" id="KW-1185">Reference proteome</keyword>
<proteinExistence type="predicted"/>
<feature type="region of interest" description="Disordered" evidence="1">
    <location>
        <begin position="74"/>
        <end position="112"/>
    </location>
</feature>
<protein>
    <recommendedName>
        <fullName evidence="4">HTH luxR-type domain-containing protein</fullName>
    </recommendedName>
</protein>
<organism evidence="2 3">
    <name type="scientific">Streptomyces echinatus</name>
    <dbReference type="NCBI Taxonomy" id="67293"/>
    <lineage>
        <taxon>Bacteria</taxon>
        <taxon>Bacillati</taxon>
        <taxon>Actinomycetota</taxon>
        <taxon>Actinomycetes</taxon>
        <taxon>Kitasatosporales</taxon>
        <taxon>Streptomycetaceae</taxon>
        <taxon>Streptomyces</taxon>
    </lineage>
</organism>
<comment type="caution">
    <text evidence="2">The sequence shown here is derived from an EMBL/GenBank/DDBJ whole genome shotgun (WGS) entry which is preliminary data.</text>
</comment>
<dbReference type="AlphaFoldDB" id="A0A7W9Q0N7"/>
<dbReference type="EMBL" id="JACHJK010000016">
    <property type="protein sequence ID" value="MBB5931463.1"/>
    <property type="molecule type" value="Genomic_DNA"/>
</dbReference>
<dbReference type="Proteomes" id="UP000585836">
    <property type="component" value="Unassembled WGS sequence"/>
</dbReference>
<gene>
    <name evidence="2" type="ORF">FHS34_006972</name>
</gene>
<evidence type="ECO:0008006" key="4">
    <source>
        <dbReference type="Google" id="ProtNLM"/>
    </source>
</evidence>
<evidence type="ECO:0000256" key="1">
    <source>
        <dbReference type="SAM" id="MobiDB-lite"/>
    </source>
</evidence>
<accession>A0A7W9Q0N7</accession>
<name>A0A7W9Q0N7_9ACTN</name>
<evidence type="ECO:0000313" key="2">
    <source>
        <dbReference type="EMBL" id="MBB5931463.1"/>
    </source>
</evidence>
<sequence length="150" mass="16114">MKADAGRPPDTRTRLGTPSADSRRGLSGCGSGADHPPSADRRTPGLAGSILEHKAAGRPVYLVLVSNGRNPDLAVRMNTDPPLDLPWPTRRAGPRRRRPPPSRPSSTPRTRTTTRAAIGKHIGNILTKLDLPPTDRTHRGVLAVLSHLRA</sequence>
<evidence type="ECO:0000313" key="3">
    <source>
        <dbReference type="Proteomes" id="UP000585836"/>
    </source>
</evidence>
<feature type="region of interest" description="Disordered" evidence="1">
    <location>
        <begin position="1"/>
        <end position="47"/>
    </location>
</feature>
<feature type="compositionally biased region" description="Basic and acidic residues" evidence="1">
    <location>
        <begin position="1"/>
        <end position="13"/>
    </location>
</feature>
<reference evidence="2 3" key="1">
    <citation type="submission" date="2020-08" db="EMBL/GenBank/DDBJ databases">
        <title>Genomic Encyclopedia of Type Strains, Phase III (KMG-III): the genomes of soil and plant-associated and newly described type strains.</title>
        <authorList>
            <person name="Whitman W."/>
        </authorList>
    </citation>
    <scope>NUCLEOTIDE SEQUENCE [LARGE SCALE GENOMIC DNA]</scope>
    <source>
        <strain evidence="2 3">CECT 3313</strain>
    </source>
</reference>